<feature type="chain" id="PRO_5046654212" evidence="1">
    <location>
        <begin position="26"/>
        <end position="148"/>
    </location>
</feature>
<evidence type="ECO:0000256" key="1">
    <source>
        <dbReference type="SAM" id="SignalP"/>
    </source>
</evidence>
<feature type="signal peptide" evidence="1">
    <location>
        <begin position="1"/>
        <end position="25"/>
    </location>
</feature>
<keyword evidence="3" id="KW-1185">Reference proteome</keyword>
<comment type="caution">
    <text evidence="2">The sequence shown here is derived from an EMBL/GenBank/DDBJ whole genome shotgun (WGS) entry which is preliminary data.</text>
</comment>
<dbReference type="Proteomes" id="UP001150217">
    <property type="component" value="Unassembled WGS sequence"/>
</dbReference>
<accession>A0ABQ8VW75</accession>
<gene>
    <name evidence="2" type="ORF">C8R41DRAFT_428836</name>
</gene>
<keyword evidence="1" id="KW-0732">Signal</keyword>
<evidence type="ECO:0000313" key="3">
    <source>
        <dbReference type="Proteomes" id="UP001150217"/>
    </source>
</evidence>
<protein>
    <submittedName>
        <fullName evidence="2">Uncharacterized protein</fullName>
    </submittedName>
</protein>
<dbReference type="EMBL" id="JANVFT010000005">
    <property type="protein sequence ID" value="KAJ4500574.1"/>
    <property type="molecule type" value="Genomic_DNA"/>
</dbReference>
<evidence type="ECO:0000313" key="2">
    <source>
        <dbReference type="EMBL" id="KAJ4500574.1"/>
    </source>
</evidence>
<reference evidence="2" key="1">
    <citation type="submission" date="2022-08" db="EMBL/GenBank/DDBJ databases">
        <title>A Global Phylogenomic Analysis of the Shiitake Genus Lentinula.</title>
        <authorList>
            <consortium name="DOE Joint Genome Institute"/>
            <person name="Sierra-Patev S."/>
            <person name="Min B."/>
            <person name="Naranjo-Ortiz M."/>
            <person name="Looney B."/>
            <person name="Konkel Z."/>
            <person name="Slot J.C."/>
            <person name="Sakamoto Y."/>
            <person name="Steenwyk J.L."/>
            <person name="Rokas A."/>
            <person name="Carro J."/>
            <person name="Camarero S."/>
            <person name="Ferreira P."/>
            <person name="Molpeceres G."/>
            <person name="Ruiz-Duenas F.J."/>
            <person name="Serrano A."/>
            <person name="Henrissat B."/>
            <person name="Drula E."/>
            <person name="Hughes K.W."/>
            <person name="Mata J.L."/>
            <person name="Ishikawa N.K."/>
            <person name="Vargas-Isla R."/>
            <person name="Ushijima S."/>
            <person name="Smith C.A."/>
            <person name="Ahrendt S."/>
            <person name="Andreopoulos W."/>
            <person name="He G."/>
            <person name="Labutti K."/>
            <person name="Lipzen A."/>
            <person name="Ng V."/>
            <person name="Riley R."/>
            <person name="Sandor L."/>
            <person name="Barry K."/>
            <person name="Martinez A.T."/>
            <person name="Xiao Y."/>
            <person name="Gibbons J.G."/>
            <person name="Terashima K."/>
            <person name="Grigoriev I.V."/>
            <person name="Hibbett D.S."/>
        </authorList>
    </citation>
    <scope>NUCLEOTIDE SEQUENCE</scope>
    <source>
        <strain evidence="2">RHP3577 ss4</strain>
    </source>
</reference>
<organism evidence="2 3">
    <name type="scientific">Lentinula lateritia</name>
    <dbReference type="NCBI Taxonomy" id="40482"/>
    <lineage>
        <taxon>Eukaryota</taxon>
        <taxon>Fungi</taxon>
        <taxon>Dikarya</taxon>
        <taxon>Basidiomycota</taxon>
        <taxon>Agaricomycotina</taxon>
        <taxon>Agaricomycetes</taxon>
        <taxon>Agaricomycetidae</taxon>
        <taxon>Agaricales</taxon>
        <taxon>Marasmiineae</taxon>
        <taxon>Omphalotaceae</taxon>
        <taxon>Lentinula</taxon>
    </lineage>
</organism>
<sequence>MRLNLTYVVIIVAGIGLCVISSVKAAPVPTVFVKFRGPWGIDSGTPNAPTEVKQELRQLVKTYATSLGLEQQEYPLLKLKNTFKSQRAEGHEHGDSYEVDFRGMGECQKDGDCVASFVKGYPAIIKPQEGSRVIDIYPKEFRPSLNSA</sequence>
<name>A0ABQ8VW75_9AGAR</name>
<proteinExistence type="predicted"/>